<organism evidence="1 2">
    <name type="scientific">Frondihabitans peucedani</name>
    <dbReference type="NCBI Taxonomy" id="598626"/>
    <lineage>
        <taxon>Bacteria</taxon>
        <taxon>Bacillati</taxon>
        <taxon>Actinomycetota</taxon>
        <taxon>Actinomycetes</taxon>
        <taxon>Micrococcales</taxon>
        <taxon>Microbacteriaceae</taxon>
        <taxon>Frondihabitans</taxon>
    </lineage>
</organism>
<dbReference type="Proteomes" id="UP001501594">
    <property type="component" value="Unassembled WGS sequence"/>
</dbReference>
<keyword evidence="2" id="KW-1185">Reference proteome</keyword>
<name>A0ABP8E1A6_9MICO</name>
<dbReference type="EMBL" id="BAABAU010000001">
    <property type="protein sequence ID" value="GAA4265984.1"/>
    <property type="molecule type" value="Genomic_DNA"/>
</dbReference>
<gene>
    <name evidence="1" type="ORF">GCM10022256_15960</name>
</gene>
<dbReference type="RefSeq" id="WP_123955559.1">
    <property type="nucleotide sequence ID" value="NZ_BAABAU010000001.1"/>
</dbReference>
<protein>
    <submittedName>
        <fullName evidence="1">Uncharacterized protein</fullName>
    </submittedName>
</protein>
<reference evidence="2" key="1">
    <citation type="journal article" date="2019" name="Int. J. Syst. Evol. Microbiol.">
        <title>The Global Catalogue of Microorganisms (GCM) 10K type strain sequencing project: providing services to taxonomists for standard genome sequencing and annotation.</title>
        <authorList>
            <consortium name="The Broad Institute Genomics Platform"/>
            <consortium name="The Broad Institute Genome Sequencing Center for Infectious Disease"/>
            <person name="Wu L."/>
            <person name="Ma J."/>
        </authorList>
    </citation>
    <scope>NUCLEOTIDE SEQUENCE [LARGE SCALE GENOMIC DNA]</scope>
    <source>
        <strain evidence="2">JCM 17442</strain>
    </source>
</reference>
<proteinExistence type="predicted"/>
<accession>A0ABP8E1A6</accession>
<sequence>MPGTTPLDDAQMNDLWLHTEYAALLARAADQAARTVDELARAVLSAGSGTDEIAAAAFIDVDLLEHIRDGGTTSEYLRERTGKDRAEP</sequence>
<comment type="caution">
    <text evidence="1">The sequence shown here is derived from an EMBL/GenBank/DDBJ whole genome shotgun (WGS) entry which is preliminary data.</text>
</comment>
<evidence type="ECO:0000313" key="1">
    <source>
        <dbReference type="EMBL" id="GAA4265984.1"/>
    </source>
</evidence>
<evidence type="ECO:0000313" key="2">
    <source>
        <dbReference type="Proteomes" id="UP001501594"/>
    </source>
</evidence>